<sequence>MVATVVVMLLFLDRPIALPVLARLRRTGGPAQTVLARELIEVIATHTRSRTMHVVADGTYLCTVLRRLPAHATLTGPLHSNASLWHTHPDLDHPTRRRGRGRPRTYAARIGHPRRPGRHDTLHLCHRNPLRTHRHSHGAPAAAPVARRFRRPTGPDAGLLVLTEPRKPELALVTTDLAAPIAAIVECYAGRWSIEVAFEDAKQTTGVGEARNDLATDGFADAATPQTTPRGGHHPAHARPPAAA</sequence>
<evidence type="ECO:0000313" key="4">
    <source>
        <dbReference type="Proteomes" id="UP000642748"/>
    </source>
</evidence>
<organism evidence="3 4">
    <name type="scientific">Rugosimonospora africana</name>
    <dbReference type="NCBI Taxonomy" id="556532"/>
    <lineage>
        <taxon>Bacteria</taxon>
        <taxon>Bacillati</taxon>
        <taxon>Actinomycetota</taxon>
        <taxon>Actinomycetes</taxon>
        <taxon>Micromonosporales</taxon>
        <taxon>Micromonosporaceae</taxon>
        <taxon>Rugosimonospora</taxon>
    </lineage>
</organism>
<dbReference type="EMBL" id="BONZ01000135">
    <property type="protein sequence ID" value="GIH21497.1"/>
    <property type="molecule type" value="Genomic_DNA"/>
</dbReference>
<dbReference type="InterPro" id="IPR012337">
    <property type="entry name" value="RNaseH-like_sf"/>
</dbReference>
<name>A0A8J3R4U2_9ACTN</name>
<dbReference type="GO" id="GO:0003677">
    <property type="term" value="F:DNA binding"/>
    <property type="evidence" value="ECO:0007669"/>
    <property type="project" value="InterPro"/>
</dbReference>
<dbReference type="GO" id="GO:0004803">
    <property type="term" value="F:transposase activity"/>
    <property type="evidence" value="ECO:0007669"/>
    <property type="project" value="InterPro"/>
</dbReference>
<feature type="region of interest" description="Disordered" evidence="1">
    <location>
        <begin position="220"/>
        <end position="244"/>
    </location>
</feature>
<evidence type="ECO:0000259" key="2">
    <source>
        <dbReference type="Pfam" id="PF01609"/>
    </source>
</evidence>
<dbReference type="AlphaFoldDB" id="A0A8J3R4U2"/>
<feature type="domain" description="Transposase IS4-like" evidence="2">
    <location>
        <begin position="31"/>
        <end position="207"/>
    </location>
</feature>
<dbReference type="InterPro" id="IPR002559">
    <property type="entry name" value="Transposase_11"/>
</dbReference>
<dbReference type="Proteomes" id="UP000642748">
    <property type="component" value="Unassembled WGS sequence"/>
</dbReference>
<comment type="caution">
    <text evidence="3">The sequence shown here is derived from an EMBL/GenBank/DDBJ whole genome shotgun (WGS) entry which is preliminary data.</text>
</comment>
<protein>
    <recommendedName>
        <fullName evidence="2">Transposase IS4-like domain-containing protein</fullName>
    </recommendedName>
</protein>
<dbReference type="Pfam" id="PF01609">
    <property type="entry name" value="DDE_Tnp_1"/>
    <property type="match status" value="1"/>
</dbReference>
<dbReference type="SUPFAM" id="SSF53098">
    <property type="entry name" value="Ribonuclease H-like"/>
    <property type="match status" value="1"/>
</dbReference>
<reference evidence="3" key="1">
    <citation type="submission" date="2021-01" db="EMBL/GenBank/DDBJ databases">
        <title>Whole genome shotgun sequence of Rugosimonospora africana NBRC 104875.</title>
        <authorList>
            <person name="Komaki H."/>
            <person name="Tamura T."/>
        </authorList>
    </citation>
    <scope>NUCLEOTIDE SEQUENCE</scope>
    <source>
        <strain evidence="3">NBRC 104875</strain>
    </source>
</reference>
<gene>
    <name evidence="3" type="ORF">Raf01_96690</name>
</gene>
<evidence type="ECO:0000256" key="1">
    <source>
        <dbReference type="SAM" id="MobiDB-lite"/>
    </source>
</evidence>
<dbReference type="GO" id="GO:0006313">
    <property type="term" value="P:DNA transposition"/>
    <property type="evidence" value="ECO:0007669"/>
    <property type="project" value="InterPro"/>
</dbReference>
<keyword evidence="4" id="KW-1185">Reference proteome</keyword>
<accession>A0A8J3R4U2</accession>
<evidence type="ECO:0000313" key="3">
    <source>
        <dbReference type="EMBL" id="GIH21497.1"/>
    </source>
</evidence>
<proteinExistence type="predicted"/>